<dbReference type="InterPro" id="IPR025392">
    <property type="entry name" value="DUF4124"/>
</dbReference>
<dbReference type="RefSeq" id="WP_214297612.1">
    <property type="nucleotide sequence ID" value="NZ_JAHDYS010000006.1"/>
</dbReference>
<evidence type="ECO:0000256" key="2">
    <source>
        <dbReference type="SAM" id="SignalP"/>
    </source>
</evidence>
<dbReference type="PANTHER" id="PTHR37423">
    <property type="entry name" value="SOLUBLE LYTIC MUREIN TRANSGLYCOSYLASE-RELATED"/>
    <property type="match status" value="1"/>
</dbReference>
<dbReference type="InterPro" id="IPR000189">
    <property type="entry name" value="Transglyc_AS"/>
</dbReference>
<evidence type="ECO:0000313" key="5">
    <source>
        <dbReference type="EMBL" id="MBT1071636.1"/>
    </source>
</evidence>
<comment type="caution">
    <text evidence="5">The sequence shown here is derived from an EMBL/GenBank/DDBJ whole genome shotgun (WGS) entry which is preliminary data.</text>
</comment>
<comment type="similarity">
    <text evidence="1">Belongs to the transglycosylase Slt family.</text>
</comment>
<feature type="domain" description="Transglycosylase SLT" evidence="3">
    <location>
        <begin position="85"/>
        <end position="191"/>
    </location>
</feature>
<proteinExistence type="inferred from homology"/>
<dbReference type="Gene3D" id="1.10.530.10">
    <property type="match status" value="1"/>
</dbReference>
<keyword evidence="2" id="KW-0732">Signal</keyword>
<evidence type="ECO:0000256" key="1">
    <source>
        <dbReference type="ARBA" id="ARBA00007734"/>
    </source>
</evidence>
<evidence type="ECO:0000259" key="3">
    <source>
        <dbReference type="Pfam" id="PF01464"/>
    </source>
</evidence>
<dbReference type="CDD" id="cd00254">
    <property type="entry name" value="LT-like"/>
    <property type="match status" value="1"/>
</dbReference>
<dbReference type="Pfam" id="PF13511">
    <property type="entry name" value="DUF4124"/>
    <property type="match status" value="1"/>
</dbReference>
<dbReference type="EMBL" id="JAHDYS010000006">
    <property type="protein sequence ID" value="MBT1071636.1"/>
    <property type="molecule type" value="Genomic_DNA"/>
</dbReference>
<dbReference type="SUPFAM" id="SSF53955">
    <property type="entry name" value="Lysozyme-like"/>
    <property type="match status" value="1"/>
</dbReference>
<feature type="chain" id="PRO_5047053999" evidence="2">
    <location>
        <begin position="31"/>
        <end position="206"/>
    </location>
</feature>
<dbReference type="Proteomes" id="UP000784128">
    <property type="component" value="Unassembled WGS sequence"/>
</dbReference>
<dbReference type="Pfam" id="PF01464">
    <property type="entry name" value="SLT"/>
    <property type="match status" value="1"/>
</dbReference>
<dbReference type="PANTHER" id="PTHR37423:SF2">
    <property type="entry name" value="MEMBRANE-BOUND LYTIC MUREIN TRANSGLYCOSYLASE C"/>
    <property type="match status" value="1"/>
</dbReference>
<name>A0ABS5U7J8_9BACT</name>
<dbReference type="InterPro" id="IPR008258">
    <property type="entry name" value="Transglycosylase_SLT_dom_1"/>
</dbReference>
<sequence length="206" mass="23032">MPIYQTNQIKSLATVLIVSILLIACLPAHADIYRYEDSEGIVHFTDAPTDKRFIVFMRDIKKDKELRTRLKLSKTVNPAEYESIIKNCSEKYGVNIPLIKAVIHAESGYNPNAVSVKGASGLMQLMPGTARSLRVTDSFNPKDNVEGGVKYLRFLLDTFRGDVSLALAAYNAGLSKVAKYRGIPPYNETKNYVNKVISYMQSYQAN</sequence>
<dbReference type="InterPro" id="IPR023346">
    <property type="entry name" value="Lysozyme-like_dom_sf"/>
</dbReference>
<keyword evidence="6" id="KW-1185">Reference proteome</keyword>
<organism evidence="5 6">
    <name type="scientific">Pelotalea chapellei</name>
    <dbReference type="NCBI Taxonomy" id="44671"/>
    <lineage>
        <taxon>Bacteria</taxon>
        <taxon>Pseudomonadati</taxon>
        <taxon>Thermodesulfobacteriota</taxon>
        <taxon>Desulfuromonadia</taxon>
        <taxon>Geobacterales</taxon>
        <taxon>Geobacteraceae</taxon>
        <taxon>Pelotalea</taxon>
    </lineage>
</organism>
<accession>A0ABS5U7J8</accession>
<evidence type="ECO:0000259" key="4">
    <source>
        <dbReference type="Pfam" id="PF13511"/>
    </source>
</evidence>
<protein>
    <submittedName>
        <fullName evidence="5">Lytic transglycosylase domain-containing protein</fullName>
    </submittedName>
</protein>
<dbReference type="PROSITE" id="PS00922">
    <property type="entry name" value="TRANSGLYCOSYLASE"/>
    <property type="match status" value="1"/>
</dbReference>
<gene>
    <name evidence="5" type="ORF">KJB30_07565</name>
</gene>
<feature type="domain" description="DUF4124" evidence="4">
    <location>
        <begin position="21"/>
        <end position="61"/>
    </location>
</feature>
<reference evidence="5 6" key="1">
    <citation type="submission" date="2021-05" db="EMBL/GenBank/DDBJ databases">
        <title>The draft genome of Geobacter chapellei DSM 13688.</title>
        <authorList>
            <person name="Xu Z."/>
            <person name="Masuda Y."/>
            <person name="Itoh H."/>
            <person name="Senoo K."/>
        </authorList>
    </citation>
    <scope>NUCLEOTIDE SEQUENCE [LARGE SCALE GENOMIC DNA]</scope>
    <source>
        <strain evidence="5 6">DSM 13688</strain>
    </source>
</reference>
<evidence type="ECO:0000313" key="6">
    <source>
        <dbReference type="Proteomes" id="UP000784128"/>
    </source>
</evidence>
<feature type="signal peptide" evidence="2">
    <location>
        <begin position="1"/>
        <end position="30"/>
    </location>
</feature>